<dbReference type="EMBL" id="JABFAD010000001">
    <property type="protein sequence ID" value="MBA0790489.1"/>
    <property type="molecule type" value="Genomic_DNA"/>
</dbReference>
<evidence type="ECO:0000313" key="2">
    <source>
        <dbReference type="Proteomes" id="UP000593560"/>
    </source>
</evidence>
<dbReference type="AlphaFoldDB" id="A0A7J9FYT5"/>
<protein>
    <submittedName>
        <fullName evidence="1">Uncharacterized protein</fullName>
    </submittedName>
</protein>
<reference evidence="1 2" key="1">
    <citation type="journal article" date="2019" name="Genome Biol. Evol.">
        <title>Insights into the evolution of the New World diploid cottons (Gossypium, subgenus Houzingenia) based on genome sequencing.</title>
        <authorList>
            <person name="Grover C.E."/>
            <person name="Arick M.A. 2nd"/>
            <person name="Thrash A."/>
            <person name="Conover J.L."/>
            <person name="Sanders W.S."/>
            <person name="Peterson D.G."/>
            <person name="Frelichowski J.E."/>
            <person name="Scheffler J.A."/>
            <person name="Scheffler B.E."/>
            <person name="Wendel J.F."/>
        </authorList>
    </citation>
    <scope>NUCLEOTIDE SEQUENCE [LARGE SCALE GENOMIC DNA]</scope>
    <source>
        <strain evidence="1">0</strain>
        <tissue evidence="1">Leaf</tissue>
    </source>
</reference>
<organism evidence="1 2">
    <name type="scientific">Gossypium harknessii</name>
    <dbReference type="NCBI Taxonomy" id="34285"/>
    <lineage>
        <taxon>Eukaryota</taxon>
        <taxon>Viridiplantae</taxon>
        <taxon>Streptophyta</taxon>
        <taxon>Embryophyta</taxon>
        <taxon>Tracheophyta</taxon>
        <taxon>Spermatophyta</taxon>
        <taxon>Magnoliopsida</taxon>
        <taxon>eudicotyledons</taxon>
        <taxon>Gunneridae</taxon>
        <taxon>Pentapetalae</taxon>
        <taxon>rosids</taxon>
        <taxon>malvids</taxon>
        <taxon>Malvales</taxon>
        <taxon>Malvaceae</taxon>
        <taxon>Malvoideae</taxon>
        <taxon>Gossypium</taxon>
    </lineage>
</organism>
<evidence type="ECO:0000313" key="1">
    <source>
        <dbReference type="EMBL" id="MBA0790489.1"/>
    </source>
</evidence>
<comment type="caution">
    <text evidence="1">The sequence shown here is derived from an EMBL/GenBank/DDBJ whole genome shotgun (WGS) entry which is preliminary data.</text>
</comment>
<dbReference type="Proteomes" id="UP000593560">
    <property type="component" value="Unassembled WGS sequence"/>
</dbReference>
<name>A0A7J9FYT5_9ROSI</name>
<sequence>MLRNPRLSTLNEDKECLTKIIDKCQNNSSYYHIQVGIDLIAKAKYLLQQKDYQFRTDGRRVLAYHSYDFITEKDDEGIRLLKKIADMDIKVFHLIFWNKSEGHGKTVIKIYLPFIIMVKVKKDGDLKERKSTYQQQSLAKVEVIMMQAAVM</sequence>
<gene>
    <name evidence="1" type="ORF">Gohar_015134</name>
</gene>
<accession>A0A7J9FYT5</accession>
<proteinExistence type="predicted"/>
<keyword evidence="2" id="KW-1185">Reference proteome</keyword>